<dbReference type="AlphaFoldDB" id="A0AAD8MAG8"/>
<gene>
    <name evidence="1" type="ORF">POM88_042237</name>
</gene>
<evidence type="ECO:0000313" key="1">
    <source>
        <dbReference type="EMBL" id="KAK1366676.1"/>
    </source>
</evidence>
<dbReference type="EMBL" id="JAUIZM010000009">
    <property type="protein sequence ID" value="KAK1366676.1"/>
    <property type="molecule type" value="Genomic_DNA"/>
</dbReference>
<dbReference type="Proteomes" id="UP001237642">
    <property type="component" value="Unassembled WGS sequence"/>
</dbReference>
<sequence length="142" mass="16347">MSDRLDSLDESKTDWSIRVRVTRMWPSFDVVGQVHNLEPLKIIQTFYGEKLMRKFTIHDGRNYVSVTFWDEDVEILDALVHGNFATPPIVILATMRARVFRGLIQLSSLAHSRVFINIDYEAVNQLRQRLAGEVPGSPNDDM</sequence>
<comment type="caution">
    <text evidence="1">The sequence shown here is derived from an EMBL/GenBank/DDBJ whole genome shotgun (WGS) entry which is preliminary data.</text>
</comment>
<proteinExistence type="predicted"/>
<keyword evidence="2" id="KW-1185">Reference proteome</keyword>
<reference evidence="1" key="1">
    <citation type="submission" date="2023-02" db="EMBL/GenBank/DDBJ databases">
        <title>Genome of toxic invasive species Heracleum sosnowskyi carries increased number of genes despite the absence of recent whole-genome duplications.</title>
        <authorList>
            <person name="Schelkunov M."/>
            <person name="Shtratnikova V."/>
            <person name="Makarenko M."/>
            <person name="Klepikova A."/>
            <person name="Omelchenko D."/>
            <person name="Novikova G."/>
            <person name="Obukhova E."/>
            <person name="Bogdanov V."/>
            <person name="Penin A."/>
            <person name="Logacheva M."/>
        </authorList>
    </citation>
    <scope>NUCLEOTIDE SEQUENCE</scope>
    <source>
        <strain evidence="1">Hsosn_3</strain>
        <tissue evidence="1">Leaf</tissue>
    </source>
</reference>
<organism evidence="1 2">
    <name type="scientific">Heracleum sosnowskyi</name>
    <dbReference type="NCBI Taxonomy" id="360622"/>
    <lineage>
        <taxon>Eukaryota</taxon>
        <taxon>Viridiplantae</taxon>
        <taxon>Streptophyta</taxon>
        <taxon>Embryophyta</taxon>
        <taxon>Tracheophyta</taxon>
        <taxon>Spermatophyta</taxon>
        <taxon>Magnoliopsida</taxon>
        <taxon>eudicotyledons</taxon>
        <taxon>Gunneridae</taxon>
        <taxon>Pentapetalae</taxon>
        <taxon>asterids</taxon>
        <taxon>campanulids</taxon>
        <taxon>Apiales</taxon>
        <taxon>Apiaceae</taxon>
        <taxon>Apioideae</taxon>
        <taxon>apioid superclade</taxon>
        <taxon>Tordylieae</taxon>
        <taxon>Tordyliinae</taxon>
        <taxon>Heracleum</taxon>
    </lineage>
</organism>
<evidence type="ECO:0000313" key="2">
    <source>
        <dbReference type="Proteomes" id="UP001237642"/>
    </source>
</evidence>
<name>A0AAD8MAG8_9APIA</name>
<protein>
    <submittedName>
        <fullName evidence="1">Uncharacterized protein</fullName>
    </submittedName>
</protein>
<accession>A0AAD8MAG8</accession>
<dbReference type="InterPro" id="IPR012340">
    <property type="entry name" value="NA-bd_OB-fold"/>
</dbReference>
<reference evidence="1" key="2">
    <citation type="submission" date="2023-05" db="EMBL/GenBank/DDBJ databases">
        <authorList>
            <person name="Schelkunov M.I."/>
        </authorList>
    </citation>
    <scope>NUCLEOTIDE SEQUENCE</scope>
    <source>
        <strain evidence="1">Hsosn_3</strain>
        <tissue evidence="1">Leaf</tissue>
    </source>
</reference>
<dbReference type="SUPFAM" id="SSF50249">
    <property type="entry name" value="Nucleic acid-binding proteins"/>
    <property type="match status" value="1"/>
</dbReference>
<dbReference type="Gene3D" id="2.40.50.140">
    <property type="entry name" value="Nucleic acid-binding proteins"/>
    <property type="match status" value="1"/>
</dbReference>